<sequence>MLAETWSKVDSMLRKSSHEQLRSRTGRFQPTAVCSHLCKRHLPGSQSPVRKRWKHLTVEPASARFSDSRHHLRASCRTATSVRVYAAAAAGTLPPEGAKNSTLLRVVIPTALVLLLCNIDRICMSVAILPLAKEMGWAASTQGIVQSAFLWGYTITQIAGGTLADKYGGRIVIACAVAWFSAASFLLPAAVSPQVVAAGWALPAVLLARAAVGFGEGVVLPAMSNLMATRVPTSWRTSALGIVYSGFHTGNPTGLLLSPLIMSAFGWRAIFYAFGAVGLPLVLAWLAAVPRPQQSGLKTFSRQPSAPDKDSSSAASSKRVLSPLDLMSKPATWAIIIVNTINHWGYFIYLSWMPSYFYKTHGLDLRASSLSALVPWLALAICSSAGGLVADRLAARGWPIVTVRKRLQSIAFLVPAAMLLVLARPQVPASLAITCMAIALGATSLSQFVANMSDIAPSYAGQLFGLCNTFGCLAAILGVSGVGFVFEMTGSLNAVFKLTAGLYVVAVIAWNCLCSGDIREREVEDIFYKYGRVRNIDLKTPPRPPAYAFVEFDDPRDASDAVRGRDGYDFGGYRLRVELSRGSAGGPRGGPPPVPSTLVGRGTGFRATIRNLPQSASWQDLKDHFRKVVKPAYTNVYRDRGGLIGVVEFENQEDLDLAIRKLDDTEFRNPFEKAYIRIRDESDHRQRGGRSRSRSRSRARSYSRSRSPRSRSPASRSPSRSRSAGDKLVRDISQGECMAESSAGATAGLLHEYGKLARLPATLQTGLGADPEQGSLECIAVVESFRRRPFCAWIVPCFCTIPTIPSLQGGAISSSHAGSKPLVSTSKRSRSVCRP</sequence>
<feature type="region of interest" description="Disordered" evidence="7">
    <location>
        <begin position="679"/>
        <end position="728"/>
    </location>
</feature>
<evidence type="ECO:0000256" key="4">
    <source>
        <dbReference type="ARBA" id="ARBA00023136"/>
    </source>
</evidence>
<feature type="transmembrane region" description="Helical" evidence="8">
    <location>
        <begin position="372"/>
        <end position="395"/>
    </location>
</feature>
<proteinExistence type="inferred from homology"/>
<dbReference type="AlphaFoldDB" id="A0AAW1PRP4"/>
<feature type="transmembrane region" description="Helical" evidence="8">
    <location>
        <begin position="463"/>
        <end position="486"/>
    </location>
</feature>
<keyword evidence="12" id="KW-1185">Reference proteome</keyword>
<evidence type="ECO:0000256" key="5">
    <source>
        <dbReference type="ARBA" id="ARBA00024362"/>
    </source>
</evidence>
<dbReference type="GO" id="GO:0003723">
    <property type="term" value="F:RNA binding"/>
    <property type="evidence" value="ECO:0007669"/>
    <property type="project" value="UniProtKB-UniRule"/>
</dbReference>
<gene>
    <name evidence="11" type="ORF">WJX73_002419</name>
</gene>
<dbReference type="InterPro" id="IPR000504">
    <property type="entry name" value="RRM_dom"/>
</dbReference>
<dbReference type="CDD" id="cd12599">
    <property type="entry name" value="RRM1_SF2_plant_like"/>
    <property type="match status" value="1"/>
</dbReference>
<feature type="transmembrane region" description="Helical" evidence="8">
    <location>
        <begin position="407"/>
        <end position="423"/>
    </location>
</feature>
<keyword evidence="3 8" id="KW-1133">Transmembrane helix</keyword>
<feature type="compositionally biased region" description="Basic residues" evidence="7">
    <location>
        <begin position="687"/>
        <end position="709"/>
    </location>
</feature>
<dbReference type="PANTHER" id="PTHR11662:SF399">
    <property type="entry name" value="FI19708P1-RELATED"/>
    <property type="match status" value="1"/>
</dbReference>
<comment type="caution">
    <text evidence="11">The sequence shown here is derived from an EMBL/GenBank/DDBJ whole genome shotgun (WGS) entry which is preliminary data.</text>
</comment>
<dbReference type="InterPro" id="IPR044777">
    <property type="entry name" value="SLC17A9-like"/>
</dbReference>
<feature type="domain" description="RRM" evidence="9">
    <location>
        <begin position="605"/>
        <end position="683"/>
    </location>
</feature>
<dbReference type="SUPFAM" id="SSF54928">
    <property type="entry name" value="RNA-binding domain, RBD"/>
    <property type="match status" value="1"/>
</dbReference>
<keyword evidence="4 8" id="KW-0472">Membrane</keyword>
<dbReference type="InterPro" id="IPR011701">
    <property type="entry name" value="MFS"/>
</dbReference>
<evidence type="ECO:0000256" key="8">
    <source>
        <dbReference type="SAM" id="Phobius"/>
    </source>
</evidence>
<protein>
    <submittedName>
        <fullName evidence="11">Uncharacterized protein</fullName>
    </submittedName>
</protein>
<dbReference type="PROSITE" id="PS50102">
    <property type="entry name" value="RRM"/>
    <property type="match status" value="2"/>
</dbReference>
<dbReference type="InterPro" id="IPR020846">
    <property type="entry name" value="MFS_dom"/>
</dbReference>
<feature type="domain" description="RRM" evidence="9">
    <location>
        <begin position="500"/>
        <end position="582"/>
    </location>
</feature>
<feature type="compositionally biased region" description="Basic and acidic residues" evidence="7">
    <location>
        <begin position="11"/>
        <end position="22"/>
    </location>
</feature>
<accession>A0AAW1PRP4</accession>
<evidence type="ECO:0000256" key="3">
    <source>
        <dbReference type="ARBA" id="ARBA00022989"/>
    </source>
</evidence>
<comment type="similarity">
    <text evidence="5">Belongs to the major facilitator superfamily. Sodium/anion cotransporter (TC 2.A.1.14) family.</text>
</comment>
<keyword evidence="2 8" id="KW-0812">Transmembrane</keyword>
<feature type="transmembrane region" description="Helical" evidence="8">
    <location>
        <begin position="331"/>
        <end position="352"/>
    </location>
</feature>
<comment type="subcellular location">
    <subcellularLocation>
        <location evidence="1">Membrane</location>
        <topology evidence="1">Multi-pass membrane protein</topology>
    </subcellularLocation>
</comment>
<dbReference type="PROSITE" id="PS50850">
    <property type="entry name" value="MFS"/>
    <property type="match status" value="1"/>
</dbReference>
<dbReference type="Gene3D" id="1.20.1250.20">
    <property type="entry name" value="MFS general substrate transporter like domains"/>
    <property type="match status" value="2"/>
</dbReference>
<dbReference type="Pfam" id="PF07690">
    <property type="entry name" value="MFS_1"/>
    <property type="match status" value="1"/>
</dbReference>
<dbReference type="Pfam" id="PF00076">
    <property type="entry name" value="RRM_1"/>
    <property type="match status" value="2"/>
</dbReference>
<dbReference type="InterPro" id="IPR012677">
    <property type="entry name" value="Nucleotide-bd_a/b_plait_sf"/>
</dbReference>
<feature type="compositionally biased region" description="Low complexity" evidence="7">
    <location>
        <begin position="710"/>
        <end position="722"/>
    </location>
</feature>
<feature type="transmembrane region" description="Helical" evidence="8">
    <location>
        <begin position="241"/>
        <end position="263"/>
    </location>
</feature>
<evidence type="ECO:0000256" key="2">
    <source>
        <dbReference type="ARBA" id="ARBA00022692"/>
    </source>
</evidence>
<dbReference type="SMART" id="SM00360">
    <property type="entry name" value="RRM"/>
    <property type="match status" value="2"/>
</dbReference>
<feature type="region of interest" description="Disordered" evidence="7">
    <location>
        <begin position="296"/>
        <end position="316"/>
    </location>
</feature>
<keyword evidence="6" id="KW-0694">RNA-binding</keyword>
<evidence type="ECO:0000256" key="7">
    <source>
        <dbReference type="SAM" id="MobiDB-lite"/>
    </source>
</evidence>
<name>A0AAW1PRP4_9CHLO</name>
<feature type="region of interest" description="Disordered" evidence="7">
    <location>
        <begin position="813"/>
        <end position="835"/>
    </location>
</feature>
<evidence type="ECO:0000313" key="11">
    <source>
        <dbReference type="EMBL" id="KAK9810584.1"/>
    </source>
</evidence>
<feature type="domain" description="Major facilitator superfamily (MFS) profile" evidence="10">
    <location>
        <begin position="106"/>
        <end position="518"/>
    </location>
</feature>
<feature type="transmembrane region" description="Helical" evidence="8">
    <location>
        <begin position="171"/>
        <end position="191"/>
    </location>
</feature>
<evidence type="ECO:0000256" key="6">
    <source>
        <dbReference type="PROSITE-ProRule" id="PRU00176"/>
    </source>
</evidence>
<reference evidence="11 12" key="1">
    <citation type="journal article" date="2024" name="Nat. Commun.">
        <title>Phylogenomics reveals the evolutionary origins of lichenization in chlorophyte algae.</title>
        <authorList>
            <person name="Puginier C."/>
            <person name="Libourel C."/>
            <person name="Otte J."/>
            <person name="Skaloud P."/>
            <person name="Haon M."/>
            <person name="Grisel S."/>
            <person name="Petersen M."/>
            <person name="Berrin J.G."/>
            <person name="Delaux P.M."/>
            <person name="Dal Grande F."/>
            <person name="Keller J."/>
        </authorList>
    </citation>
    <scope>NUCLEOTIDE SEQUENCE [LARGE SCALE GENOMIC DNA]</scope>
    <source>
        <strain evidence="11 12">SAG 2036</strain>
    </source>
</reference>
<dbReference type="Gene3D" id="3.30.70.330">
    <property type="match status" value="2"/>
</dbReference>
<dbReference type="InterPro" id="IPR036259">
    <property type="entry name" value="MFS_trans_sf"/>
</dbReference>
<feature type="transmembrane region" description="Helical" evidence="8">
    <location>
        <begin position="197"/>
        <end position="220"/>
    </location>
</feature>
<feature type="transmembrane region" description="Helical" evidence="8">
    <location>
        <begin position="429"/>
        <end position="451"/>
    </location>
</feature>
<evidence type="ECO:0000259" key="9">
    <source>
        <dbReference type="PROSITE" id="PS50102"/>
    </source>
</evidence>
<dbReference type="GO" id="GO:0005315">
    <property type="term" value="F:phosphate transmembrane transporter activity"/>
    <property type="evidence" value="ECO:0007669"/>
    <property type="project" value="TreeGrafter"/>
</dbReference>
<dbReference type="GO" id="GO:0009536">
    <property type="term" value="C:plastid"/>
    <property type="evidence" value="ECO:0007669"/>
    <property type="project" value="TreeGrafter"/>
</dbReference>
<dbReference type="InterPro" id="IPR050382">
    <property type="entry name" value="MFS_Na/Anion_cotransporter"/>
</dbReference>
<feature type="compositionally biased region" description="Polar residues" evidence="7">
    <location>
        <begin position="813"/>
        <end position="826"/>
    </location>
</feature>
<dbReference type="SUPFAM" id="SSF103473">
    <property type="entry name" value="MFS general substrate transporter"/>
    <property type="match status" value="1"/>
</dbReference>
<evidence type="ECO:0000259" key="10">
    <source>
        <dbReference type="PROSITE" id="PS50850"/>
    </source>
</evidence>
<dbReference type="GO" id="GO:0016020">
    <property type="term" value="C:membrane"/>
    <property type="evidence" value="ECO:0007669"/>
    <property type="project" value="UniProtKB-SubCell"/>
</dbReference>
<feature type="region of interest" description="Disordered" evidence="7">
    <location>
        <begin position="1"/>
        <end position="24"/>
    </location>
</feature>
<dbReference type="PANTHER" id="PTHR11662">
    <property type="entry name" value="SOLUTE CARRIER FAMILY 17"/>
    <property type="match status" value="1"/>
</dbReference>
<dbReference type="InterPro" id="IPR035979">
    <property type="entry name" value="RBD_domain_sf"/>
</dbReference>
<evidence type="ECO:0000256" key="1">
    <source>
        <dbReference type="ARBA" id="ARBA00004141"/>
    </source>
</evidence>
<evidence type="ECO:0000313" key="12">
    <source>
        <dbReference type="Proteomes" id="UP001465755"/>
    </source>
</evidence>
<dbReference type="Proteomes" id="UP001465755">
    <property type="component" value="Unassembled WGS sequence"/>
</dbReference>
<organism evidence="11 12">
    <name type="scientific">Symbiochloris irregularis</name>
    <dbReference type="NCBI Taxonomy" id="706552"/>
    <lineage>
        <taxon>Eukaryota</taxon>
        <taxon>Viridiplantae</taxon>
        <taxon>Chlorophyta</taxon>
        <taxon>core chlorophytes</taxon>
        <taxon>Trebouxiophyceae</taxon>
        <taxon>Trebouxiales</taxon>
        <taxon>Trebouxiaceae</taxon>
        <taxon>Symbiochloris</taxon>
    </lineage>
</organism>
<feature type="transmembrane region" description="Helical" evidence="8">
    <location>
        <begin position="269"/>
        <end position="289"/>
    </location>
</feature>
<dbReference type="CDD" id="cd17380">
    <property type="entry name" value="MFS_SLC17A9_like"/>
    <property type="match status" value="1"/>
</dbReference>
<dbReference type="EMBL" id="JALJOQ010000015">
    <property type="protein sequence ID" value="KAK9810584.1"/>
    <property type="molecule type" value="Genomic_DNA"/>
</dbReference>